<evidence type="ECO:0000313" key="4">
    <source>
        <dbReference type="Proteomes" id="UP001235939"/>
    </source>
</evidence>
<name>A0ABY6LA30_9ARAC</name>
<keyword evidence="4" id="KW-1185">Reference proteome</keyword>
<evidence type="ECO:0000259" key="2">
    <source>
        <dbReference type="PROSITE" id="PS50240"/>
    </source>
</evidence>
<dbReference type="EMBL" id="CP092877">
    <property type="protein sequence ID" value="UYV78010.1"/>
    <property type="molecule type" value="Genomic_DNA"/>
</dbReference>
<gene>
    <name evidence="3" type="ORF">LAZ67_15003188</name>
</gene>
<reference evidence="3 4" key="1">
    <citation type="submission" date="2022-01" db="EMBL/GenBank/DDBJ databases">
        <title>A chromosomal length assembly of Cordylochernes scorpioides.</title>
        <authorList>
            <person name="Zeh D."/>
            <person name="Zeh J."/>
        </authorList>
    </citation>
    <scope>NUCLEOTIDE SEQUENCE [LARGE SCALE GENOMIC DNA]</scope>
    <source>
        <strain evidence="3">IN4F17</strain>
        <tissue evidence="3">Whole Body</tissue>
    </source>
</reference>
<dbReference type="InterPro" id="IPR043504">
    <property type="entry name" value="Peptidase_S1_PA_chymotrypsin"/>
</dbReference>
<dbReference type="PANTHER" id="PTHR24253">
    <property type="entry name" value="TRANSMEMBRANE PROTEASE SERINE"/>
    <property type="match status" value="1"/>
</dbReference>
<accession>A0ABY6LA30</accession>
<dbReference type="Proteomes" id="UP001235939">
    <property type="component" value="Chromosome 15"/>
</dbReference>
<protein>
    <recommendedName>
        <fullName evidence="2">Peptidase S1 domain-containing protein</fullName>
    </recommendedName>
</protein>
<organism evidence="3 4">
    <name type="scientific">Cordylochernes scorpioides</name>
    <dbReference type="NCBI Taxonomy" id="51811"/>
    <lineage>
        <taxon>Eukaryota</taxon>
        <taxon>Metazoa</taxon>
        <taxon>Ecdysozoa</taxon>
        <taxon>Arthropoda</taxon>
        <taxon>Chelicerata</taxon>
        <taxon>Arachnida</taxon>
        <taxon>Pseudoscorpiones</taxon>
        <taxon>Cheliferoidea</taxon>
        <taxon>Chernetidae</taxon>
        <taxon>Cordylochernes</taxon>
    </lineage>
</organism>
<dbReference type="InterPro" id="IPR001314">
    <property type="entry name" value="Peptidase_S1A"/>
</dbReference>
<dbReference type="SUPFAM" id="SSF50494">
    <property type="entry name" value="Trypsin-like serine proteases"/>
    <property type="match status" value="1"/>
</dbReference>
<sequence length="526" mass="57878">MDVRDQRTVALYILELRIFLNSTCFIVNSARCVQRKAVRRSTSEPSLAPTLWVREGPVCLCGSVSGAGDTTWGAAWTGSWWGVAARIQVGTASALVVLVGDMVGDMVGDRTHGGVSQQLQFLFNAIVTLLLQHFFCLRHYCIDKHAALHYRIIHFGAVHFRIIHLTTVHYCIINHTALHYRIINHTALHYRIIYYTELFCRNINLHIANSCSSGTDNHRRPPAPGFQQHRLRSHRTSRLCGKRIEVDAIRGAECGIPMVGPKNKVVGGKAAEFGAYPWQVSVRRTSLFGLTSGHRCGGALVNLRWTATAAHCVDDVLTSQLRVRAGEHDFQTTREPFPHEERAVSRKVLHPAYKFFTYENDLALLRAEAPFAAGMPHVAPICLPSPGEALEGRTATLTGWGRLAVGKCSHLLSATDCQLCPAGGLPAVLQEVQVPILSNHKCKRMFMAAGKSEHVPDIFLCAGYEEGGRDSCQGDSGGPLQVRGEDGRWFLAGIISWGIGCGEPNLPGVCTRISKFKDWMEAVIAS</sequence>
<evidence type="ECO:0000313" key="3">
    <source>
        <dbReference type="EMBL" id="UYV78010.1"/>
    </source>
</evidence>
<dbReference type="PRINTS" id="PR00722">
    <property type="entry name" value="CHYMOTRYPSIN"/>
</dbReference>
<dbReference type="InterPro" id="IPR001254">
    <property type="entry name" value="Trypsin_dom"/>
</dbReference>
<proteinExistence type="predicted"/>
<dbReference type="SMART" id="SM00020">
    <property type="entry name" value="Tryp_SPc"/>
    <property type="match status" value="1"/>
</dbReference>
<dbReference type="Pfam" id="PF00089">
    <property type="entry name" value="Trypsin"/>
    <property type="match status" value="1"/>
</dbReference>
<dbReference type="PANTHER" id="PTHR24253:SF66">
    <property type="entry name" value="SERINE PROTEINASE STUBBLE"/>
    <property type="match status" value="1"/>
</dbReference>
<keyword evidence="1" id="KW-1015">Disulfide bond</keyword>
<dbReference type="PROSITE" id="PS50240">
    <property type="entry name" value="TRYPSIN_DOM"/>
    <property type="match status" value="1"/>
</dbReference>
<dbReference type="InterPro" id="IPR009003">
    <property type="entry name" value="Peptidase_S1_PA"/>
</dbReference>
<evidence type="ECO:0000256" key="1">
    <source>
        <dbReference type="ARBA" id="ARBA00023157"/>
    </source>
</evidence>
<dbReference type="Gene3D" id="2.40.10.10">
    <property type="entry name" value="Trypsin-like serine proteases"/>
    <property type="match status" value="1"/>
</dbReference>
<dbReference type="CDD" id="cd00190">
    <property type="entry name" value="Tryp_SPc"/>
    <property type="match status" value="1"/>
</dbReference>
<feature type="domain" description="Peptidase S1" evidence="2">
    <location>
        <begin position="265"/>
        <end position="525"/>
    </location>
</feature>
<dbReference type="InterPro" id="IPR033116">
    <property type="entry name" value="TRYPSIN_SER"/>
</dbReference>
<dbReference type="PROSITE" id="PS00135">
    <property type="entry name" value="TRYPSIN_SER"/>
    <property type="match status" value="1"/>
</dbReference>